<dbReference type="OrthoDB" id="5295174at2"/>
<reference evidence="1 2" key="1">
    <citation type="submission" date="2018-06" db="EMBL/GenBank/DDBJ databases">
        <title>Genomic Encyclopedia of Type Strains, Phase III (KMG-III): the genomes of soil and plant-associated and newly described type strains.</title>
        <authorList>
            <person name="Whitman W."/>
        </authorList>
    </citation>
    <scope>NUCLEOTIDE SEQUENCE [LARGE SCALE GENOMIC DNA]</scope>
    <source>
        <strain evidence="1 2">CGMCC 1.12504</strain>
    </source>
</reference>
<comment type="caution">
    <text evidence="1">The sequence shown here is derived from an EMBL/GenBank/DDBJ whole genome shotgun (WGS) entry which is preliminary data.</text>
</comment>
<proteinExistence type="predicted"/>
<evidence type="ECO:0008006" key="3">
    <source>
        <dbReference type="Google" id="ProtNLM"/>
    </source>
</evidence>
<organism evidence="1 2">
    <name type="scientific">Flavobacterium lacus</name>
    <dbReference type="NCBI Taxonomy" id="1353778"/>
    <lineage>
        <taxon>Bacteria</taxon>
        <taxon>Pseudomonadati</taxon>
        <taxon>Bacteroidota</taxon>
        <taxon>Flavobacteriia</taxon>
        <taxon>Flavobacteriales</taxon>
        <taxon>Flavobacteriaceae</taxon>
        <taxon>Flavobacterium</taxon>
    </lineage>
</organism>
<evidence type="ECO:0000313" key="2">
    <source>
        <dbReference type="Proteomes" id="UP000249518"/>
    </source>
</evidence>
<evidence type="ECO:0000313" key="1">
    <source>
        <dbReference type="EMBL" id="RAR46462.1"/>
    </source>
</evidence>
<dbReference type="AlphaFoldDB" id="A0A328WJC5"/>
<accession>A0A328WJC5</accession>
<name>A0A328WJC5_9FLAO</name>
<keyword evidence="2" id="KW-1185">Reference proteome</keyword>
<sequence>MKQYVIFLSTLCCCITAKAYSNNITKDSLSNKDYSYFKNKINELKADSTTAKVYAKAWLHKAKKEKNYRETAHAYRGLMYAEDKKHLLKYSDSLLLESLKSKDNGLIGNAYLTKGIIYYNQKELKKALDFYIQANAFLHLTKDEYAIHKVKYSIAHTQNII</sequence>
<protein>
    <recommendedName>
        <fullName evidence="3">Tetratricopeptide repeat protein</fullName>
    </recommendedName>
</protein>
<dbReference type="Proteomes" id="UP000249518">
    <property type="component" value="Unassembled WGS sequence"/>
</dbReference>
<dbReference type="EMBL" id="QLSV01000019">
    <property type="protein sequence ID" value="RAR46462.1"/>
    <property type="molecule type" value="Genomic_DNA"/>
</dbReference>
<gene>
    <name evidence="1" type="ORF">B0I10_11921</name>
</gene>
<dbReference type="RefSeq" id="WP_112087332.1">
    <property type="nucleotide sequence ID" value="NZ_QLSV01000019.1"/>
</dbReference>